<dbReference type="eggNOG" id="KOG0495">
    <property type="taxonomic scope" value="Eukaryota"/>
</dbReference>
<dbReference type="HOGENOM" id="CLU_007010_0_0_1"/>
<dbReference type="Gene3D" id="1.25.40.10">
    <property type="entry name" value="Tetratricopeptide repeat domain"/>
    <property type="match status" value="3"/>
</dbReference>
<keyword evidence="2" id="KW-0507">mRNA processing</keyword>
<gene>
    <name evidence="8" type="ORF">JL09_g797</name>
</gene>
<dbReference type="InterPro" id="IPR018247">
    <property type="entry name" value="EF_Hand_1_Ca_BS"/>
</dbReference>
<evidence type="ECO:0000259" key="7">
    <source>
        <dbReference type="Pfam" id="PF06424"/>
    </source>
</evidence>
<evidence type="ECO:0000313" key="9">
    <source>
        <dbReference type="Proteomes" id="UP000029867"/>
    </source>
</evidence>
<dbReference type="InterPro" id="IPR003107">
    <property type="entry name" value="HAT"/>
</dbReference>
<dbReference type="SUPFAM" id="SSF48452">
    <property type="entry name" value="TPR-like"/>
    <property type="match status" value="3"/>
</dbReference>
<dbReference type="InterPro" id="IPR011990">
    <property type="entry name" value="TPR-like_helical_dom_sf"/>
</dbReference>
<dbReference type="InterPro" id="IPR019734">
    <property type="entry name" value="TPR_rpt"/>
</dbReference>
<dbReference type="Proteomes" id="UP000029867">
    <property type="component" value="Unassembled WGS sequence"/>
</dbReference>
<feature type="region of interest" description="Disordered" evidence="6">
    <location>
        <begin position="1"/>
        <end position="22"/>
    </location>
</feature>
<evidence type="ECO:0000256" key="3">
    <source>
        <dbReference type="ARBA" id="ARBA00022737"/>
    </source>
</evidence>
<sequence>MERKAFLDQKPPPGYIPGIGRGATGFATSGGFRAPNRVPVTSAIDGVSETDADQFKDADKPNGISVHSYDKEDLEADKIYDELEKYLEKKKTKRRKLMTDDKKDKIEDKLVARDESLSSSINEISKQFQEVKNELAAVTPEQWENLPESGDFTRKNKRLREELQQNQRFYRNSDMIALGLKNAGATDSALDYSNVEVDENVPDDKDNDGNVNLLEISRTKEKLLENQLIIGNQKKINEFDKSAYLEKLAPSASQYNIGDYKRTRKLFAKLRENNPTNPQNWIASAKLELDANKIKRAKEIIQEGCEKFPKFQEIWLTSLEIHKDDIPVSKVIVADAIRYHHKSVRLWIKAAELEQDRIYKVRVLRKALELNPDSEDLWLEITKHEKDTEVCIKMLEKATSLVPQSVRLWEALASLQKPTESMKILISSTEVIRKESVSSIWLKIAEIEEKHSSNELKIAKYVSKSFETAGECPLHDWIMRAELSEDTSHELTCRAIIYQALENTSEDFNTLIALSEKKLENNHFITADSILMFITSRDSSNEKAWDALFKLKRDNGDYKGLFLAYELAISANPENPDIYLDYLNDRLKYDTDTGSIRTIISSALNAIPASEKLWLFAISFESRCGTQQVCQDLFDFCMKTLKEPTIDIWVEKIRFERRLQDLSAAQDSINKALNKFPDSPSLYMEKANLLDSLGRLEESKQTLYDGITNCKNNDMLFIALADLYFEKLNNILKARSVLDQALACHSKSEKLHHSRIKLEMKSGNKDHAKRLLFKALNLVPTSPLLWSDNIRLATKQQLKNMYVLALKKTNDDPFIILTIAKDLWKSGKMDRANQFFKACLEKDPKLGDAYIFYYAFLLANGSRDEMKALESQAVENLSLHGRRWEFIVDHNRYRDVPELQLLREAAVDVSKLNH</sequence>
<name>A0A099P7V6_PICKU</name>
<dbReference type="GO" id="GO:0000244">
    <property type="term" value="P:spliceosomal tri-snRNP complex assembly"/>
    <property type="evidence" value="ECO:0007669"/>
    <property type="project" value="TreeGrafter"/>
</dbReference>
<evidence type="ECO:0000256" key="4">
    <source>
        <dbReference type="ARBA" id="ARBA00023187"/>
    </source>
</evidence>
<comment type="caution">
    <text evidence="8">The sequence shown here is derived from an EMBL/GenBank/DDBJ whole genome shotgun (WGS) entry which is preliminary data.</text>
</comment>
<evidence type="ECO:0000256" key="2">
    <source>
        <dbReference type="ARBA" id="ARBA00022664"/>
    </source>
</evidence>
<organism evidence="8 9">
    <name type="scientific">Pichia kudriavzevii</name>
    <name type="common">Yeast</name>
    <name type="synonym">Issatchenkia orientalis</name>
    <dbReference type="NCBI Taxonomy" id="4909"/>
    <lineage>
        <taxon>Eukaryota</taxon>
        <taxon>Fungi</taxon>
        <taxon>Dikarya</taxon>
        <taxon>Ascomycota</taxon>
        <taxon>Saccharomycotina</taxon>
        <taxon>Pichiomycetes</taxon>
        <taxon>Pichiales</taxon>
        <taxon>Pichiaceae</taxon>
        <taxon>Pichia</taxon>
    </lineage>
</organism>
<comment type="subcellular location">
    <subcellularLocation>
        <location evidence="1">Nucleus</location>
    </subcellularLocation>
</comment>
<evidence type="ECO:0000256" key="6">
    <source>
        <dbReference type="SAM" id="MobiDB-lite"/>
    </source>
</evidence>
<keyword evidence="5" id="KW-0539">Nucleus</keyword>
<dbReference type="InterPro" id="IPR010491">
    <property type="entry name" value="PRP1_N"/>
</dbReference>
<dbReference type="PROSITE" id="PS00018">
    <property type="entry name" value="EF_HAND_1"/>
    <property type="match status" value="1"/>
</dbReference>
<evidence type="ECO:0000313" key="8">
    <source>
        <dbReference type="EMBL" id="KGK40131.1"/>
    </source>
</evidence>
<dbReference type="AlphaFoldDB" id="A0A099P7V6"/>
<dbReference type="GO" id="GO:0071013">
    <property type="term" value="C:catalytic step 2 spliceosome"/>
    <property type="evidence" value="ECO:0007669"/>
    <property type="project" value="TreeGrafter"/>
</dbReference>
<accession>A0A099P7V6</accession>
<evidence type="ECO:0000256" key="1">
    <source>
        <dbReference type="ARBA" id="ARBA00004123"/>
    </source>
</evidence>
<reference evidence="9" key="1">
    <citation type="journal article" date="2014" name="Microb. Cell Fact.">
        <title>Exploiting Issatchenkia orientalis SD108 for succinic acid production.</title>
        <authorList>
            <person name="Xiao H."/>
            <person name="Shao Z."/>
            <person name="Jiang Y."/>
            <person name="Dole S."/>
            <person name="Zhao H."/>
        </authorList>
    </citation>
    <scope>NUCLEOTIDE SEQUENCE [LARGE SCALE GENOMIC DNA]</scope>
    <source>
        <strain evidence="9">SD108</strain>
    </source>
</reference>
<dbReference type="EMBL" id="JQFK01000004">
    <property type="protein sequence ID" value="KGK40131.1"/>
    <property type="molecule type" value="Genomic_DNA"/>
</dbReference>
<dbReference type="SMART" id="SM00028">
    <property type="entry name" value="TPR"/>
    <property type="match status" value="4"/>
</dbReference>
<dbReference type="GO" id="GO:0046540">
    <property type="term" value="C:U4/U6 x U5 tri-snRNP complex"/>
    <property type="evidence" value="ECO:0007669"/>
    <property type="project" value="TreeGrafter"/>
</dbReference>
<dbReference type="VEuPathDB" id="FungiDB:C5L36_0E01180"/>
<dbReference type="SMART" id="SM00386">
    <property type="entry name" value="HAT"/>
    <property type="match status" value="9"/>
</dbReference>
<protein>
    <recommendedName>
        <fullName evidence="7">PRP1 splicing factor N-terminal domain-containing protein</fullName>
    </recommendedName>
</protein>
<dbReference type="PANTHER" id="PTHR11246">
    <property type="entry name" value="PRE-MRNA SPLICING FACTOR"/>
    <property type="match status" value="1"/>
</dbReference>
<dbReference type="PANTHER" id="PTHR11246:SF1">
    <property type="entry name" value="PRE-MRNA-PROCESSING FACTOR 6"/>
    <property type="match status" value="1"/>
</dbReference>
<keyword evidence="4" id="KW-0508">mRNA splicing</keyword>
<proteinExistence type="predicted"/>
<dbReference type="InterPro" id="IPR045075">
    <property type="entry name" value="Syf1-like"/>
</dbReference>
<dbReference type="Pfam" id="PF06424">
    <property type="entry name" value="PRP1_N"/>
    <property type="match status" value="1"/>
</dbReference>
<feature type="domain" description="PRP1 splicing factor N-terminal" evidence="7">
    <location>
        <begin position="11"/>
        <end position="155"/>
    </location>
</feature>
<keyword evidence="3" id="KW-0677">Repeat</keyword>
<evidence type="ECO:0000256" key="5">
    <source>
        <dbReference type="ARBA" id="ARBA00023242"/>
    </source>
</evidence>